<keyword evidence="13 20" id="KW-0482">Metalloprotease</keyword>
<keyword evidence="26" id="KW-1185">Reference proteome</keyword>
<dbReference type="GeneTree" id="ENSGT00940000154876"/>
<reference evidence="25" key="1">
    <citation type="submission" date="2025-08" db="UniProtKB">
        <authorList>
            <consortium name="Ensembl"/>
        </authorList>
    </citation>
    <scope>IDENTIFICATION</scope>
</reference>
<dbReference type="SUPFAM" id="SSF63737">
    <property type="entry name" value="Leukotriene A4 hydrolase N-terminal domain"/>
    <property type="match status" value="1"/>
</dbReference>
<dbReference type="Pfam" id="PF11838">
    <property type="entry name" value="ERAP1_C"/>
    <property type="match status" value="1"/>
</dbReference>
<dbReference type="GO" id="GO:0008270">
    <property type="term" value="F:zinc ion binding"/>
    <property type="evidence" value="ECO:0007669"/>
    <property type="project" value="UniProtKB-UniRule"/>
</dbReference>
<evidence type="ECO:0000256" key="19">
    <source>
        <dbReference type="PIRSR" id="PIRSR634016-4"/>
    </source>
</evidence>
<dbReference type="GO" id="GO:0005615">
    <property type="term" value="C:extracellular space"/>
    <property type="evidence" value="ECO:0007669"/>
    <property type="project" value="TreeGrafter"/>
</dbReference>
<dbReference type="FunFam" id="1.10.390.10:FF:000016">
    <property type="entry name" value="Glutamyl aminopeptidase"/>
    <property type="match status" value="1"/>
</dbReference>
<evidence type="ECO:0000256" key="6">
    <source>
        <dbReference type="ARBA" id="ARBA00022670"/>
    </source>
</evidence>
<dbReference type="InterPro" id="IPR024571">
    <property type="entry name" value="ERAP1-like_C_dom"/>
</dbReference>
<gene>
    <name evidence="25" type="primary">ANPEP</name>
</gene>
<evidence type="ECO:0000256" key="13">
    <source>
        <dbReference type="ARBA" id="ARBA00023049"/>
    </source>
</evidence>
<keyword evidence="9 20" id="KW-0378">Hydrolase</keyword>
<comment type="cofactor">
    <cofactor evidence="18 20">
        <name>Zn(2+)</name>
        <dbReference type="ChEBI" id="CHEBI:29105"/>
    </cofactor>
    <text evidence="18 20">Binds 1 zinc ion per subunit.</text>
</comment>
<keyword evidence="10 18" id="KW-0862">Zinc</keyword>
<feature type="domain" description="ERAP1-like C-terminal" evidence="23">
    <location>
        <begin position="640"/>
        <end position="965"/>
    </location>
</feature>
<evidence type="ECO:0000256" key="12">
    <source>
        <dbReference type="ARBA" id="ARBA00022989"/>
    </source>
</evidence>
<comment type="subunit">
    <text evidence="3">Homodimer.</text>
</comment>
<dbReference type="GO" id="GO:0043171">
    <property type="term" value="P:peptide catabolic process"/>
    <property type="evidence" value="ECO:0007669"/>
    <property type="project" value="TreeGrafter"/>
</dbReference>
<evidence type="ECO:0000313" key="25">
    <source>
        <dbReference type="Ensembl" id="ENSSTUP00000035608.1"/>
    </source>
</evidence>
<comment type="subcellular location">
    <subcellularLocation>
        <location evidence="1">Cell membrane</location>
        <topology evidence="1">Single-pass type II membrane protein</topology>
    </subcellularLocation>
</comment>
<evidence type="ECO:0000256" key="15">
    <source>
        <dbReference type="ARBA" id="ARBA00023157"/>
    </source>
</evidence>
<dbReference type="EC" id="3.4.11.-" evidence="20"/>
<feature type="transmembrane region" description="Helical" evidence="20">
    <location>
        <begin position="12"/>
        <end position="33"/>
    </location>
</feature>
<dbReference type="InterPro" id="IPR014782">
    <property type="entry name" value="Peptidase_M1_dom"/>
</dbReference>
<evidence type="ECO:0000256" key="9">
    <source>
        <dbReference type="ARBA" id="ARBA00022801"/>
    </source>
</evidence>
<dbReference type="Ensembl" id="ENSSTUT00000037221.1">
    <property type="protein sequence ID" value="ENSSTUP00000035608.1"/>
    <property type="gene ID" value="ENSSTUG00000015042.1"/>
</dbReference>
<dbReference type="GO" id="GO:0005886">
    <property type="term" value="C:plasma membrane"/>
    <property type="evidence" value="ECO:0007669"/>
    <property type="project" value="UniProtKB-SubCell"/>
</dbReference>
<dbReference type="InterPro" id="IPR050344">
    <property type="entry name" value="Peptidase_M1_aminopeptidases"/>
</dbReference>
<feature type="domain" description="Aminopeptidase N-like N-terminal" evidence="24">
    <location>
        <begin position="93"/>
        <end position="296"/>
    </location>
</feature>
<name>A0A673YLU4_SALTR</name>
<dbReference type="FunFam" id="2.60.40.1730:FF:000001">
    <property type="entry name" value="Leucyl-cystinyl aminopeptidase"/>
    <property type="match status" value="1"/>
</dbReference>
<evidence type="ECO:0000313" key="26">
    <source>
        <dbReference type="Proteomes" id="UP000472277"/>
    </source>
</evidence>
<dbReference type="InterPro" id="IPR045357">
    <property type="entry name" value="Aminopeptidase_N-like_N"/>
</dbReference>
<dbReference type="GO" id="GO:0005737">
    <property type="term" value="C:cytoplasm"/>
    <property type="evidence" value="ECO:0007669"/>
    <property type="project" value="TreeGrafter"/>
</dbReference>
<dbReference type="Gene3D" id="1.10.390.10">
    <property type="entry name" value="Neutral Protease Domain 2"/>
    <property type="match status" value="1"/>
</dbReference>
<dbReference type="CDD" id="cd09601">
    <property type="entry name" value="M1_APN-Q_like"/>
    <property type="match status" value="1"/>
</dbReference>
<dbReference type="FunFam" id="2.60.40.1910:FF:000005">
    <property type="entry name" value="Aminopeptidase"/>
    <property type="match status" value="1"/>
</dbReference>
<dbReference type="GO" id="GO:0006508">
    <property type="term" value="P:proteolysis"/>
    <property type="evidence" value="ECO:0007669"/>
    <property type="project" value="UniProtKB-KW"/>
</dbReference>
<protein>
    <recommendedName>
        <fullName evidence="20">Aminopeptidase</fullName>
        <ecNumber evidence="20">3.4.11.-</ecNumber>
    </recommendedName>
</protein>
<feature type="binding site" evidence="18">
    <location>
        <position position="427"/>
    </location>
    <ligand>
        <name>Zn(2+)</name>
        <dbReference type="ChEBI" id="CHEBI:29105"/>
        <note>catalytic</note>
    </ligand>
</feature>
<keyword evidence="7 20" id="KW-0812">Transmembrane</keyword>
<dbReference type="PANTHER" id="PTHR11533:SF172">
    <property type="entry name" value="AMINOPEPTIDASE N"/>
    <property type="match status" value="1"/>
</dbReference>
<feature type="domain" description="Peptidase M1 membrane alanine aminopeptidase" evidence="22">
    <location>
        <begin position="332"/>
        <end position="563"/>
    </location>
</feature>
<evidence type="ECO:0000256" key="1">
    <source>
        <dbReference type="ARBA" id="ARBA00004401"/>
    </source>
</evidence>
<keyword evidence="11" id="KW-0735">Signal-anchor</keyword>
<dbReference type="Gene3D" id="2.60.40.1730">
    <property type="entry name" value="tricorn interacting facor f3 domain"/>
    <property type="match status" value="1"/>
</dbReference>
<feature type="active site" description="Proton acceptor" evidence="17">
    <location>
        <position position="405"/>
    </location>
</feature>
<dbReference type="InterPro" id="IPR034016">
    <property type="entry name" value="M1_APN-typ"/>
</dbReference>
<evidence type="ECO:0000256" key="8">
    <source>
        <dbReference type="ARBA" id="ARBA00022723"/>
    </source>
</evidence>
<dbReference type="PRINTS" id="PR00756">
    <property type="entry name" value="ALADIPTASE"/>
</dbReference>
<keyword evidence="16" id="KW-0325">Glycoprotein</keyword>
<feature type="binding site" evidence="18">
    <location>
        <position position="404"/>
    </location>
    <ligand>
        <name>Zn(2+)</name>
        <dbReference type="ChEBI" id="CHEBI:29105"/>
        <note>catalytic</note>
    </ligand>
</feature>
<dbReference type="Proteomes" id="UP000472277">
    <property type="component" value="Chromosome 7"/>
</dbReference>
<evidence type="ECO:0000256" key="11">
    <source>
        <dbReference type="ARBA" id="ARBA00022968"/>
    </source>
</evidence>
<evidence type="ECO:0000256" key="16">
    <source>
        <dbReference type="ARBA" id="ARBA00023180"/>
    </source>
</evidence>
<evidence type="ECO:0000259" key="23">
    <source>
        <dbReference type="Pfam" id="PF11838"/>
    </source>
</evidence>
<dbReference type="Gene3D" id="2.60.40.1910">
    <property type="match status" value="1"/>
</dbReference>
<dbReference type="GO" id="GO:0070006">
    <property type="term" value="F:metalloaminopeptidase activity"/>
    <property type="evidence" value="ECO:0007669"/>
    <property type="project" value="TreeGrafter"/>
</dbReference>
<keyword evidence="14 20" id="KW-0472">Membrane</keyword>
<sequence length="988" mass="111260">MGGGFYISKFVGVVGIVFGAGAVATIIALAVVYSQEVANNEAVSPTNGGSTVKPPVTTPGGSTVKPQVTTPVIPTTVPSNEPWDKYRLPDTLKPDHYNLTLWPRLTANAQGLYIFTGKSYVVFQCVKETDLILIHSNKLNYTKWADGHLAKLSALGSTPAPTIKKSWLQPTTQFLVLELNGKLAVGESYQLDTVFVGELADDLGGFYRSVYTEEGVEKVVATTQMQPTDARKAFPCFDEPAMKAVFHITLLHPPTTVALSNGMEHAPVEVTEVGTEGPVIVWRTSFDETKKMSTYLLAFIVSDYDYINSTRDNVLIRIYARKKAIADGQGEYALNKTGPILKFFEKYYNATYPLPKSDQIALPDFNAGAMENWGLITYRETALLYDPNMSSNSNKERIATIIAHELAHMWFGNLVTLRWWNDLWLNEGFASYVEYLGANEAEPDWNIKDLIVLGDVHRVFAVDALASSHPLSSKEEDIQKPEQISELFDAISYSKGASVLRMLSDFLSEEVFSTGLSTYLNTFAYDNTVYTDLWDHLQMAVNSTGTGASLPTGQTVHSIMNRWVLQMGFPVVTINTATGQINQQHFLLDPATAGSVPPSDFNYEWIVPIRWMNTGVVQQQTWLLDKTANKPEMTVTEEDWILANLNVSGYYRVNYDNANWERLLNVLSIHHESIPVINRAQLVDDAFNLARAKYIDTTLALRTTKYLRTEREYMPWESALDNLDFFYLMFDRSEIFGDMQAYLKYQVEPLFKHFGNITRNWTDVPTGHMDQYNQVNAIRMACSSGLVECQNLTKSWYSQWMADPDNNLIHPNLRMTVYCSAIAAGGAVEWDFGWNMFKNATIASDADKLMSSLACTKDHELLNKYLRYTLDSDKIRKQDATSVIVYISSNVEGQTLAWDFVTQNWEYMFTQYGVGSFSFANLISGVTMRFSTKAQLEELQKFKEDNSEIGFGSGTLALEQAIERTTANIKWVDENKMKVWEWFLSEIA</sequence>
<feature type="region of interest" description="Disordered" evidence="21">
    <location>
        <begin position="42"/>
        <end position="65"/>
    </location>
</feature>
<evidence type="ECO:0000256" key="21">
    <source>
        <dbReference type="SAM" id="MobiDB-lite"/>
    </source>
</evidence>
<dbReference type="AlphaFoldDB" id="A0A673YLU4"/>
<feature type="binding site" evidence="18">
    <location>
        <position position="408"/>
    </location>
    <ligand>
        <name>Zn(2+)</name>
        <dbReference type="ChEBI" id="CHEBI:29105"/>
        <note>catalytic</note>
    </ligand>
</feature>
<keyword evidence="4 20" id="KW-0031">Aminopeptidase</keyword>
<dbReference type="Pfam" id="PF01433">
    <property type="entry name" value="Peptidase_M1"/>
    <property type="match status" value="1"/>
</dbReference>
<dbReference type="SUPFAM" id="SSF55486">
    <property type="entry name" value="Metalloproteases ('zincins'), catalytic domain"/>
    <property type="match status" value="1"/>
</dbReference>
<comment type="similarity">
    <text evidence="2 20">Belongs to the peptidase M1 family.</text>
</comment>
<evidence type="ECO:0000256" key="18">
    <source>
        <dbReference type="PIRSR" id="PIRSR634016-3"/>
    </source>
</evidence>
<evidence type="ECO:0000256" key="2">
    <source>
        <dbReference type="ARBA" id="ARBA00010136"/>
    </source>
</evidence>
<dbReference type="InterPro" id="IPR001930">
    <property type="entry name" value="Peptidase_M1"/>
</dbReference>
<dbReference type="Pfam" id="PF17900">
    <property type="entry name" value="Peptidase_M1_N"/>
    <property type="match status" value="1"/>
</dbReference>
<evidence type="ECO:0000259" key="22">
    <source>
        <dbReference type="Pfam" id="PF01433"/>
    </source>
</evidence>
<keyword evidence="8 18" id="KW-0479">Metal-binding</keyword>
<keyword evidence="12 20" id="KW-1133">Transmembrane helix</keyword>
<evidence type="ECO:0000256" key="4">
    <source>
        <dbReference type="ARBA" id="ARBA00022438"/>
    </source>
</evidence>
<dbReference type="InterPro" id="IPR027268">
    <property type="entry name" value="Peptidase_M4/M1_CTD_sf"/>
</dbReference>
<accession>A0A673YLU4</accession>
<evidence type="ECO:0000256" key="10">
    <source>
        <dbReference type="ARBA" id="ARBA00022833"/>
    </source>
</evidence>
<dbReference type="Gene3D" id="1.25.50.20">
    <property type="match status" value="1"/>
</dbReference>
<evidence type="ECO:0000259" key="24">
    <source>
        <dbReference type="Pfam" id="PF17900"/>
    </source>
</evidence>
<evidence type="ECO:0000256" key="14">
    <source>
        <dbReference type="ARBA" id="ARBA00023136"/>
    </source>
</evidence>
<keyword evidence="15" id="KW-1015">Disulfide bond</keyword>
<dbReference type="GO" id="GO:0042277">
    <property type="term" value="F:peptide binding"/>
    <property type="evidence" value="ECO:0007669"/>
    <property type="project" value="TreeGrafter"/>
</dbReference>
<dbReference type="InterPro" id="IPR042097">
    <property type="entry name" value="Aminopeptidase_N-like_N_sf"/>
</dbReference>
<feature type="site" description="Transition state stabilizer" evidence="19">
    <location>
        <position position="493"/>
    </location>
</feature>
<reference evidence="25" key="2">
    <citation type="submission" date="2025-09" db="UniProtKB">
        <authorList>
            <consortium name="Ensembl"/>
        </authorList>
    </citation>
    <scope>IDENTIFICATION</scope>
</reference>
<dbReference type="PANTHER" id="PTHR11533">
    <property type="entry name" value="PROTEASE M1 ZINC METALLOPROTEASE"/>
    <property type="match status" value="1"/>
</dbReference>
<dbReference type="FunFam" id="1.25.50.20:FF:000012">
    <property type="entry name" value="Aminopeptidase N"/>
    <property type="match status" value="1"/>
</dbReference>
<keyword evidence="5" id="KW-1003">Cell membrane</keyword>
<evidence type="ECO:0000256" key="5">
    <source>
        <dbReference type="ARBA" id="ARBA00022475"/>
    </source>
</evidence>
<organism evidence="25 26">
    <name type="scientific">Salmo trutta</name>
    <name type="common">Brown trout</name>
    <dbReference type="NCBI Taxonomy" id="8032"/>
    <lineage>
        <taxon>Eukaryota</taxon>
        <taxon>Metazoa</taxon>
        <taxon>Chordata</taxon>
        <taxon>Craniata</taxon>
        <taxon>Vertebrata</taxon>
        <taxon>Euteleostomi</taxon>
        <taxon>Actinopterygii</taxon>
        <taxon>Neopterygii</taxon>
        <taxon>Teleostei</taxon>
        <taxon>Protacanthopterygii</taxon>
        <taxon>Salmoniformes</taxon>
        <taxon>Salmonidae</taxon>
        <taxon>Salmoninae</taxon>
        <taxon>Salmo</taxon>
    </lineage>
</organism>
<proteinExistence type="inferred from homology"/>
<evidence type="ECO:0000256" key="3">
    <source>
        <dbReference type="ARBA" id="ARBA00011738"/>
    </source>
</evidence>
<keyword evidence="6 20" id="KW-0645">Protease</keyword>
<evidence type="ECO:0000256" key="20">
    <source>
        <dbReference type="RuleBase" id="RU364040"/>
    </source>
</evidence>
<evidence type="ECO:0000256" key="17">
    <source>
        <dbReference type="PIRSR" id="PIRSR634016-1"/>
    </source>
</evidence>
<evidence type="ECO:0000256" key="7">
    <source>
        <dbReference type="ARBA" id="ARBA00022692"/>
    </source>
</evidence>